<sequence length="147" mass="17378">MERGRDSVDMGNLNRNRRKEIMRNHPSSCKGKGRAGSSSQTRDDFDADYNRRDGDAMSDEQLAQLLQHQGRFFHQQDIPIIEEQELEDDDAEDNHHLYYLSVTAHCIDDDWCMHKHVIAFREFNDRHTADNIYILIERILIEYNLID</sequence>
<gene>
    <name evidence="2" type="ORF">CEURO_LOCUS21442</name>
</gene>
<dbReference type="Proteomes" id="UP001152484">
    <property type="component" value="Unassembled WGS sequence"/>
</dbReference>
<dbReference type="EMBL" id="CAMAPE010000073">
    <property type="protein sequence ID" value="CAH9117188.1"/>
    <property type="molecule type" value="Genomic_DNA"/>
</dbReference>
<accession>A0A9P0ZYJ7</accession>
<comment type="caution">
    <text evidence="2">The sequence shown here is derived from an EMBL/GenBank/DDBJ whole genome shotgun (WGS) entry which is preliminary data.</text>
</comment>
<proteinExistence type="predicted"/>
<dbReference type="OrthoDB" id="1324262at2759"/>
<organism evidence="2 3">
    <name type="scientific">Cuscuta europaea</name>
    <name type="common">European dodder</name>
    <dbReference type="NCBI Taxonomy" id="41803"/>
    <lineage>
        <taxon>Eukaryota</taxon>
        <taxon>Viridiplantae</taxon>
        <taxon>Streptophyta</taxon>
        <taxon>Embryophyta</taxon>
        <taxon>Tracheophyta</taxon>
        <taxon>Spermatophyta</taxon>
        <taxon>Magnoliopsida</taxon>
        <taxon>eudicotyledons</taxon>
        <taxon>Gunneridae</taxon>
        <taxon>Pentapetalae</taxon>
        <taxon>asterids</taxon>
        <taxon>lamiids</taxon>
        <taxon>Solanales</taxon>
        <taxon>Convolvulaceae</taxon>
        <taxon>Cuscuteae</taxon>
        <taxon>Cuscuta</taxon>
        <taxon>Cuscuta subgen. Cuscuta</taxon>
    </lineage>
</organism>
<evidence type="ECO:0000256" key="1">
    <source>
        <dbReference type="SAM" id="MobiDB-lite"/>
    </source>
</evidence>
<feature type="non-terminal residue" evidence="2">
    <location>
        <position position="147"/>
    </location>
</feature>
<dbReference type="AlphaFoldDB" id="A0A9P0ZYJ7"/>
<evidence type="ECO:0000313" key="3">
    <source>
        <dbReference type="Proteomes" id="UP001152484"/>
    </source>
</evidence>
<protein>
    <submittedName>
        <fullName evidence="2">Uncharacterized protein</fullName>
    </submittedName>
</protein>
<reference evidence="2" key="1">
    <citation type="submission" date="2022-07" db="EMBL/GenBank/DDBJ databases">
        <authorList>
            <person name="Macas J."/>
            <person name="Novak P."/>
            <person name="Neumann P."/>
        </authorList>
    </citation>
    <scope>NUCLEOTIDE SEQUENCE</scope>
</reference>
<feature type="region of interest" description="Disordered" evidence="1">
    <location>
        <begin position="1"/>
        <end position="53"/>
    </location>
</feature>
<evidence type="ECO:0000313" key="2">
    <source>
        <dbReference type="EMBL" id="CAH9117188.1"/>
    </source>
</evidence>
<name>A0A9P0ZYJ7_CUSEU</name>
<feature type="compositionally biased region" description="Basic and acidic residues" evidence="1">
    <location>
        <begin position="41"/>
        <end position="53"/>
    </location>
</feature>
<keyword evidence="3" id="KW-1185">Reference proteome</keyword>